<dbReference type="InParanoid" id="A0A3Q3F045"/>
<organism evidence="10 11">
    <name type="scientific">Labrus bergylta</name>
    <name type="common">ballan wrasse</name>
    <dbReference type="NCBI Taxonomy" id="56723"/>
    <lineage>
        <taxon>Eukaryota</taxon>
        <taxon>Metazoa</taxon>
        <taxon>Chordata</taxon>
        <taxon>Craniata</taxon>
        <taxon>Vertebrata</taxon>
        <taxon>Euteleostomi</taxon>
        <taxon>Actinopterygii</taxon>
        <taxon>Neopterygii</taxon>
        <taxon>Teleostei</taxon>
        <taxon>Neoteleostei</taxon>
        <taxon>Acanthomorphata</taxon>
        <taxon>Eupercaria</taxon>
        <taxon>Labriformes</taxon>
        <taxon>Labridae</taxon>
        <taxon>Labrus</taxon>
    </lineage>
</organism>
<evidence type="ECO:0000256" key="7">
    <source>
        <dbReference type="SAM" id="MobiDB-lite"/>
    </source>
</evidence>
<keyword evidence="5" id="KW-0325">Glycoprotein</keyword>
<feature type="disulfide bond" evidence="6">
    <location>
        <begin position="82"/>
        <end position="100"/>
    </location>
</feature>
<dbReference type="GO" id="GO:0007165">
    <property type="term" value="P:signal transduction"/>
    <property type="evidence" value="ECO:0007669"/>
    <property type="project" value="InterPro"/>
</dbReference>
<keyword evidence="8" id="KW-1133">Transmembrane helix</keyword>
<dbReference type="Proteomes" id="UP000261660">
    <property type="component" value="Unplaced"/>
</dbReference>
<dbReference type="FunCoup" id="A0A3Q3F045">
    <property type="interactions" value="415"/>
</dbReference>
<dbReference type="GeneTree" id="ENSGT00390000005702"/>
<name>A0A3Q3F045_9LABR</name>
<dbReference type="InterPro" id="IPR000488">
    <property type="entry name" value="Death_dom"/>
</dbReference>
<dbReference type="Ensembl" id="ENSLBET00000013667.1">
    <property type="protein sequence ID" value="ENSLBEP00000012983.1"/>
    <property type="gene ID" value="ENSLBEG00000009992.1"/>
</dbReference>
<feature type="repeat" description="TNFR-Cys" evidence="6">
    <location>
        <begin position="62"/>
        <end position="100"/>
    </location>
</feature>
<keyword evidence="4 6" id="KW-1015">Disulfide bond</keyword>
<dbReference type="STRING" id="56723.ENSLBEP00000012983"/>
<keyword evidence="3" id="KW-0677">Repeat</keyword>
<sequence length="301" mass="33278">MTSTLSDCQETMGLSDKCPDLKTRWDRILEVCVPCPRKPGHEVNPNCGFDDYGGRHAPPITPCKPDTFNDDSSAYCKPCALCPHGFIISSPCNSTIDTKCEETRHPGTEVPVNNQTSQGPTSSPNATSFHSALWTVPLAILVMVVVFSAYIFYMKRKKGQNTVMNYSRRSSYIKAGFTPLSAEALNNDLKDVLSPNVMSAPLQTVLDNLDVLEDLVILLDPESHGVKNTKHLASHCSFTSTWITYTYSMKDSKSPLKAVLEGVTSRHPDWTVGHLAKLLRQMERNDAIAVLAKIRLSEMDV</sequence>
<evidence type="ECO:0000256" key="6">
    <source>
        <dbReference type="PROSITE-ProRule" id="PRU00206"/>
    </source>
</evidence>
<dbReference type="Gene3D" id="2.10.50.10">
    <property type="entry name" value="Tumor Necrosis Factor Receptor, subunit A, domain 2"/>
    <property type="match status" value="1"/>
</dbReference>
<comment type="caution">
    <text evidence="6">Lacks conserved residue(s) required for the propagation of feature annotation.</text>
</comment>
<dbReference type="Gene3D" id="1.10.533.10">
    <property type="entry name" value="Death Domain, Fas"/>
    <property type="match status" value="1"/>
</dbReference>
<keyword evidence="8" id="KW-0472">Membrane</keyword>
<dbReference type="Pfam" id="PF00531">
    <property type="entry name" value="Death"/>
    <property type="match status" value="1"/>
</dbReference>
<dbReference type="Pfam" id="PF00020">
    <property type="entry name" value="TNFR_c6"/>
    <property type="match status" value="1"/>
</dbReference>
<keyword evidence="11" id="KW-1185">Reference proteome</keyword>
<dbReference type="SMART" id="SM00208">
    <property type="entry name" value="TNFR"/>
    <property type="match status" value="1"/>
</dbReference>
<dbReference type="InterPro" id="IPR042355">
    <property type="entry name" value="IGFLR1"/>
</dbReference>
<dbReference type="InterPro" id="IPR001368">
    <property type="entry name" value="TNFR/NGFR_Cys_rich_reg"/>
</dbReference>
<evidence type="ECO:0000256" key="5">
    <source>
        <dbReference type="ARBA" id="ARBA00023180"/>
    </source>
</evidence>
<feature type="transmembrane region" description="Helical" evidence="8">
    <location>
        <begin position="132"/>
        <end position="153"/>
    </location>
</feature>
<keyword evidence="1" id="KW-0053">Apoptosis</keyword>
<keyword evidence="2" id="KW-0732">Signal</keyword>
<dbReference type="SUPFAM" id="SSF47986">
    <property type="entry name" value="DEATH domain"/>
    <property type="match status" value="1"/>
</dbReference>
<dbReference type="GO" id="GO:0006915">
    <property type="term" value="P:apoptotic process"/>
    <property type="evidence" value="ECO:0007669"/>
    <property type="project" value="UniProtKB-KW"/>
</dbReference>
<evidence type="ECO:0000256" key="8">
    <source>
        <dbReference type="SAM" id="Phobius"/>
    </source>
</evidence>
<dbReference type="PANTHER" id="PTHR14657:SF2">
    <property type="entry name" value="IGF-LIKE FAMILY RECEPTOR 1"/>
    <property type="match status" value="1"/>
</dbReference>
<feature type="region of interest" description="Disordered" evidence="7">
    <location>
        <begin position="103"/>
        <end position="124"/>
    </location>
</feature>
<dbReference type="PROSITE" id="PS50050">
    <property type="entry name" value="TNFR_NGFR_2"/>
    <property type="match status" value="1"/>
</dbReference>
<evidence type="ECO:0000259" key="9">
    <source>
        <dbReference type="PROSITE" id="PS50050"/>
    </source>
</evidence>
<evidence type="ECO:0000256" key="4">
    <source>
        <dbReference type="ARBA" id="ARBA00023157"/>
    </source>
</evidence>
<feature type="domain" description="TNFR-Cys" evidence="9">
    <location>
        <begin position="62"/>
        <end position="100"/>
    </location>
</feature>
<feature type="disulfide bond" evidence="6">
    <location>
        <begin position="79"/>
        <end position="92"/>
    </location>
</feature>
<evidence type="ECO:0000256" key="1">
    <source>
        <dbReference type="ARBA" id="ARBA00022703"/>
    </source>
</evidence>
<dbReference type="PROSITE" id="PS00652">
    <property type="entry name" value="TNFR_NGFR_1"/>
    <property type="match status" value="1"/>
</dbReference>
<protein>
    <submittedName>
        <fullName evidence="10">IGF-like family receptor 1</fullName>
    </submittedName>
</protein>
<dbReference type="GO" id="GO:0005886">
    <property type="term" value="C:plasma membrane"/>
    <property type="evidence" value="ECO:0007669"/>
    <property type="project" value="TreeGrafter"/>
</dbReference>
<accession>A0A3Q3F045</accession>
<evidence type="ECO:0000256" key="2">
    <source>
        <dbReference type="ARBA" id="ARBA00022729"/>
    </source>
</evidence>
<dbReference type="InterPro" id="IPR011029">
    <property type="entry name" value="DEATH-like_dom_sf"/>
</dbReference>
<proteinExistence type="predicted"/>
<dbReference type="AlphaFoldDB" id="A0A3Q3F045"/>
<reference evidence="10" key="2">
    <citation type="submission" date="2025-09" db="UniProtKB">
        <authorList>
            <consortium name="Ensembl"/>
        </authorList>
    </citation>
    <scope>IDENTIFICATION</scope>
</reference>
<keyword evidence="8" id="KW-0812">Transmembrane</keyword>
<feature type="compositionally biased region" description="Polar residues" evidence="7">
    <location>
        <begin position="111"/>
        <end position="124"/>
    </location>
</feature>
<dbReference type="PANTHER" id="PTHR14657">
    <property type="entry name" value="IGF-LIKE FAMILY RECEPTOR 1"/>
    <property type="match status" value="1"/>
</dbReference>
<reference evidence="10" key="1">
    <citation type="submission" date="2025-08" db="UniProtKB">
        <authorList>
            <consortium name="Ensembl"/>
        </authorList>
    </citation>
    <scope>IDENTIFICATION</scope>
</reference>
<evidence type="ECO:0000313" key="10">
    <source>
        <dbReference type="Ensembl" id="ENSLBEP00000012983.1"/>
    </source>
</evidence>
<evidence type="ECO:0000313" key="11">
    <source>
        <dbReference type="Proteomes" id="UP000261660"/>
    </source>
</evidence>
<evidence type="ECO:0000256" key="3">
    <source>
        <dbReference type="ARBA" id="ARBA00022737"/>
    </source>
</evidence>